<feature type="domain" description="MoaB/Mog" evidence="7">
    <location>
        <begin position="174"/>
        <end position="316"/>
    </location>
</feature>
<comment type="pathway">
    <text evidence="2 6">Cofactor biosynthesis; molybdopterin biosynthesis.</text>
</comment>
<keyword evidence="6" id="KW-0500">Molybdenum</keyword>
<dbReference type="Gene3D" id="2.40.340.10">
    <property type="entry name" value="MoeA, C-terminal, domain IV"/>
    <property type="match status" value="1"/>
</dbReference>
<keyword evidence="6" id="KW-0479">Metal-binding</keyword>
<comment type="cofactor">
    <cofactor evidence="6">
        <name>Mg(2+)</name>
        <dbReference type="ChEBI" id="CHEBI:18420"/>
    </cofactor>
</comment>
<evidence type="ECO:0000256" key="4">
    <source>
        <dbReference type="ARBA" id="ARBA00023150"/>
    </source>
</evidence>
<dbReference type="PANTHER" id="PTHR10192:SF5">
    <property type="entry name" value="GEPHYRIN"/>
    <property type="match status" value="1"/>
</dbReference>
<dbReference type="AlphaFoldDB" id="A0A9X2F6A7"/>
<sequence>MLTVDEALQLVGQHAAQLAPIRIRLRDALGLVLADEVTSDVDSPPYNKAMMDGFAVVASDRSPTRTIIESIMAGDVPRRPIRPGTTARVMTGAPLPDGATAVVPVEQTELVDDRTVRLEWIDPPPGKHIMPQGLSMSSGQCIAAAGRRIDSITMAVLAEAGAAVLSVVPRPTVSVLTTGNELVSVDERPAAGQIRNSNGPLLTSALCEGDYAPSVLPSGRDELDELVELAQQGLEADVLLVTGGVSAGVKDLVPAALAQAGVQQVFHKVALKPGKPLWFGIVPREHGPPRLVFGLPGNPVSGFVCFHLFVIPALAVLAGRADSVVLRLSKGTSMGEFAYGGGREMFRPAYVDAQQRVEIFPWHGSADLAGMVRANCLVRLSETGVELAAGDRLEYVRLPGINPGK</sequence>
<dbReference type="NCBIfam" id="NF045515">
    <property type="entry name" value="Glp_gephyrin"/>
    <property type="match status" value="1"/>
</dbReference>
<gene>
    <name evidence="8" type="ORF">NG895_03820</name>
</gene>
<protein>
    <recommendedName>
        <fullName evidence="6">Molybdopterin molybdenumtransferase</fullName>
        <ecNumber evidence="6">2.10.1.1</ecNumber>
    </recommendedName>
</protein>
<dbReference type="Gene3D" id="3.90.105.10">
    <property type="entry name" value="Molybdopterin biosynthesis moea protein, domain 2"/>
    <property type="match status" value="1"/>
</dbReference>
<dbReference type="GO" id="GO:0061599">
    <property type="term" value="F:molybdopterin molybdotransferase activity"/>
    <property type="evidence" value="ECO:0007669"/>
    <property type="project" value="UniProtKB-UniRule"/>
</dbReference>
<evidence type="ECO:0000256" key="6">
    <source>
        <dbReference type="RuleBase" id="RU365090"/>
    </source>
</evidence>
<dbReference type="InterPro" id="IPR036688">
    <property type="entry name" value="MoeA_C_domain_IV_sf"/>
</dbReference>
<dbReference type="EMBL" id="JAMXLR010000016">
    <property type="protein sequence ID" value="MCO6043025.1"/>
    <property type="molecule type" value="Genomic_DNA"/>
</dbReference>
<dbReference type="FunFam" id="2.170.190.11:FF:000001">
    <property type="entry name" value="Molybdopterin molybdenumtransferase"/>
    <property type="match status" value="1"/>
</dbReference>
<dbReference type="SUPFAM" id="SSF63882">
    <property type="entry name" value="MoeA N-terminal region -like"/>
    <property type="match status" value="1"/>
</dbReference>
<dbReference type="InterPro" id="IPR001453">
    <property type="entry name" value="MoaB/Mog_dom"/>
</dbReference>
<evidence type="ECO:0000256" key="3">
    <source>
        <dbReference type="ARBA" id="ARBA00010763"/>
    </source>
</evidence>
<keyword evidence="6" id="KW-0460">Magnesium</keyword>
<dbReference type="SMART" id="SM00852">
    <property type="entry name" value="MoCF_biosynth"/>
    <property type="match status" value="1"/>
</dbReference>
<organism evidence="8 9">
    <name type="scientific">Aeoliella straminimaris</name>
    <dbReference type="NCBI Taxonomy" id="2954799"/>
    <lineage>
        <taxon>Bacteria</taxon>
        <taxon>Pseudomonadati</taxon>
        <taxon>Planctomycetota</taxon>
        <taxon>Planctomycetia</taxon>
        <taxon>Pirellulales</taxon>
        <taxon>Lacipirellulaceae</taxon>
        <taxon>Aeoliella</taxon>
    </lineage>
</organism>
<dbReference type="Gene3D" id="3.40.980.10">
    <property type="entry name" value="MoaB/Mog-like domain"/>
    <property type="match status" value="1"/>
</dbReference>
<comment type="function">
    <text evidence="1 6">Catalyzes the insertion of molybdate into adenylated molybdopterin with the concomitant release of AMP.</text>
</comment>
<evidence type="ECO:0000259" key="7">
    <source>
        <dbReference type="SMART" id="SM00852"/>
    </source>
</evidence>
<dbReference type="Pfam" id="PF00994">
    <property type="entry name" value="MoCF_biosynth"/>
    <property type="match status" value="1"/>
</dbReference>
<dbReference type="RefSeq" id="WP_252851125.1">
    <property type="nucleotide sequence ID" value="NZ_JAMXLR010000016.1"/>
</dbReference>
<dbReference type="InterPro" id="IPR036135">
    <property type="entry name" value="MoeA_linker/N_sf"/>
</dbReference>
<evidence type="ECO:0000256" key="2">
    <source>
        <dbReference type="ARBA" id="ARBA00005046"/>
    </source>
</evidence>
<evidence type="ECO:0000256" key="5">
    <source>
        <dbReference type="ARBA" id="ARBA00047317"/>
    </source>
</evidence>
<comment type="caution">
    <text evidence="8">The sequence shown here is derived from an EMBL/GenBank/DDBJ whole genome shotgun (WGS) entry which is preliminary data.</text>
</comment>
<dbReference type="InterPro" id="IPR005111">
    <property type="entry name" value="MoeA_C_domain_IV"/>
</dbReference>
<dbReference type="InterPro" id="IPR008284">
    <property type="entry name" value="MoCF_biosynth_CS"/>
</dbReference>
<dbReference type="SUPFAM" id="SSF63867">
    <property type="entry name" value="MoeA C-terminal domain-like"/>
    <property type="match status" value="1"/>
</dbReference>
<reference evidence="8" key="1">
    <citation type="submission" date="2022-06" db="EMBL/GenBank/DDBJ databases">
        <title>Aeoliella straminimaris, a novel planctomycete from sediments.</title>
        <authorList>
            <person name="Vitorino I.R."/>
            <person name="Lage O.M."/>
        </authorList>
    </citation>
    <scope>NUCLEOTIDE SEQUENCE</scope>
    <source>
        <strain evidence="8">ICT_H6.2</strain>
    </source>
</reference>
<dbReference type="Pfam" id="PF03454">
    <property type="entry name" value="MoeA_C"/>
    <property type="match status" value="1"/>
</dbReference>
<dbReference type="Pfam" id="PF03453">
    <property type="entry name" value="MoeA_N"/>
    <property type="match status" value="1"/>
</dbReference>
<keyword evidence="9" id="KW-1185">Reference proteome</keyword>
<dbReference type="InterPro" id="IPR005110">
    <property type="entry name" value="MoeA_linker/N"/>
</dbReference>
<dbReference type="PANTHER" id="PTHR10192">
    <property type="entry name" value="MOLYBDOPTERIN BIOSYNTHESIS PROTEIN"/>
    <property type="match status" value="1"/>
</dbReference>
<dbReference type="InterPro" id="IPR036425">
    <property type="entry name" value="MoaB/Mog-like_dom_sf"/>
</dbReference>
<proteinExistence type="inferred from homology"/>
<dbReference type="Proteomes" id="UP001155241">
    <property type="component" value="Unassembled WGS sequence"/>
</dbReference>
<dbReference type="InterPro" id="IPR038987">
    <property type="entry name" value="MoeA-like"/>
</dbReference>
<dbReference type="PROSITE" id="PS01079">
    <property type="entry name" value="MOCF_BIOSYNTHESIS_2"/>
    <property type="match status" value="1"/>
</dbReference>
<evidence type="ECO:0000313" key="9">
    <source>
        <dbReference type="Proteomes" id="UP001155241"/>
    </source>
</evidence>
<dbReference type="GO" id="GO:0006777">
    <property type="term" value="P:Mo-molybdopterin cofactor biosynthetic process"/>
    <property type="evidence" value="ECO:0007669"/>
    <property type="project" value="UniProtKB-UniRule"/>
</dbReference>
<evidence type="ECO:0000313" key="8">
    <source>
        <dbReference type="EMBL" id="MCO6043025.1"/>
    </source>
</evidence>
<accession>A0A9X2F6A7</accession>
<keyword evidence="4 6" id="KW-0501">Molybdenum cofactor biosynthesis</keyword>
<comment type="catalytic activity">
    <reaction evidence="5">
        <text>adenylyl-molybdopterin + molybdate = Mo-molybdopterin + AMP + H(+)</text>
        <dbReference type="Rhea" id="RHEA:35047"/>
        <dbReference type="ChEBI" id="CHEBI:15378"/>
        <dbReference type="ChEBI" id="CHEBI:36264"/>
        <dbReference type="ChEBI" id="CHEBI:62727"/>
        <dbReference type="ChEBI" id="CHEBI:71302"/>
        <dbReference type="ChEBI" id="CHEBI:456215"/>
        <dbReference type="EC" id="2.10.1.1"/>
    </reaction>
</comment>
<evidence type="ECO:0000256" key="1">
    <source>
        <dbReference type="ARBA" id="ARBA00002901"/>
    </source>
</evidence>
<dbReference type="EC" id="2.10.1.1" evidence="6"/>
<dbReference type="Gene3D" id="2.170.190.11">
    <property type="entry name" value="Molybdopterin biosynthesis moea protein, domain 3"/>
    <property type="match status" value="1"/>
</dbReference>
<dbReference type="GO" id="GO:0005829">
    <property type="term" value="C:cytosol"/>
    <property type="evidence" value="ECO:0007669"/>
    <property type="project" value="TreeGrafter"/>
</dbReference>
<keyword evidence="6" id="KW-0808">Transferase</keyword>
<name>A0A9X2F6A7_9BACT</name>
<dbReference type="CDD" id="cd00887">
    <property type="entry name" value="MoeA"/>
    <property type="match status" value="1"/>
</dbReference>
<comment type="similarity">
    <text evidence="3 6">Belongs to the MoeA family.</text>
</comment>
<dbReference type="SUPFAM" id="SSF53218">
    <property type="entry name" value="Molybdenum cofactor biosynthesis proteins"/>
    <property type="match status" value="1"/>
</dbReference>
<dbReference type="GO" id="GO:0046872">
    <property type="term" value="F:metal ion binding"/>
    <property type="evidence" value="ECO:0007669"/>
    <property type="project" value="UniProtKB-UniRule"/>
</dbReference>